<dbReference type="AlphaFoldDB" id="A0A397UPW2"/>
<name>A0A397UPW2_9GLOM</name>
<dbReference type="STRING" id="44941.A0A397UPW2"/>
<protein>
    <submittedName>
        <fullName evidence="1">Uncharacterized protein</fullName>
    </submittedName>
</protein>
<organism evidence="1 2">
    <name type="scientific">Gigaspora rosea</name>
    <dbReference type="NCBI Taxonomy" id="44941"/>
    <lineage>
        <taxon>Eukaryota</taxon>
        <taxon>Fungi</taxon>
        <taxon>Fungi incertae sedis</taxon>
        <taxon>Mucoromycota</taxon>
        <taxon>Glomeromycotina</taxon>
        <taxon>Glomeromycetes</taxon>
        <taxon>Diversisporales</taxon>
        <taxon>Gigasporaceae</taxon>
        <taxon>Gigaspora</taxon>
    </lineage>
</organism>
<evidence type="ECO:0000313" key="1">
    <source>
        <dbReference type="EMBL" id="RIB09443.1"/>
    </source>
</evidence>
<dbReference type="Proteomes" id="UP000266673">
    <property type="component" value="Unassembled WGS sequence"/>
</dbReference>
<dbReference type="EMBL" id="QKWP01001375">
    <property type="protein sequence ID" value="RIB09443.1"/>
    <property type="molecule type" value="Genomic_DNA"/>
</dbReference>
<comment type="caution">
    <text evidence="1">The sequence shown here is derived from an EMBL/GenBank/DDBJ whole genome shotgun (WGS) entry which is preliminary data.</text>
</comment>
<keyword evidence="2" id="KW-1185">Reference proteome</keyword>
<sequence>MARVFDNTNALRGAKKSGLKTIRAKLGLLNSALHVTYGLEFKAVDKLFKGLSDLDPIFLPHSIIQCMEFGGMFGQHPVVEANPFMVKAMILVYTLLEIS</sequence>
<proteinExistence type="predicted"/>
<evidence type="ECO:0000313" key="2">
    <source>
        <dbReference type="Proteomes" id="UP000266673"/>
    </source>
</evidence>
<accession>A0A397UPW2</accession>
<reference evidence="1 2" key="1">
    <citation type="submission" date="2018-06" db="EMBL/GenBank/DDBJ databases">
        <title>Comparative genomics reveals the genomic features of Rhizophagus irregularis, R. cerebriforme, R. diaphanum and Gigaspora rosea, and their symbiotic lifestyle signature.</title>
        <authorList>
            <person name="Morin E."/>
            <person name="San Clemente H."/>
            <person name="Chen E.C.H."/>
            <person name="De La Providencia I."/>
            <person name="Hainaut M."/>
            <person name="Kuo A."/>
            <person name="Kohler A."/>
            <person name="Murat C."/>
            <person name="Tang N."/>
            <person name="Roy S."/>
            <person name="Loubradou J."/>
            <person name="Henrissat B."/>
            <person name="Grigoriev I.V."/>
            <person name="Corradi N."/>
            <person name="Roux C."/>
            <person name="Martin F.M."/>
        </authorList>
    </citation>
    <scope>NUCLEOTIDE SEQUENCE [LARGE SCALE GENOMIC DNA]</scope>
    <source>
        <strain evidence="1 2">DAOM 194757</strain>
    </source>
</reference>
<dbReference type="OrthoDB" id="2304901at2759"/>
<gene>
    <name evidence="1" type="ORF">C2G38_2208933</name>
</gene>